<organism evidence="6 7">
    <name type="scientific">Brevundimonas variabilis</name>
    <dbReference type="NCBI Taxonomy" id="74312"/>
    <lineage>
        <taxon>Bacteria</taxon>
        <taxon>Pseudomonadati</taxon>
        <taxon>Pseudomonadota</taxon>
        <taxon>Alphaproteobacteria</taxon>
        <taxon>Caulobacterales</taxon>
        <taxon>Caulobacteraceae</taxon>
        <taxon>Brevundimonas</taxon>
    </lineage>
</organism>
<gene>
    <name evidence="6" type="ORF">GGR13_003223</name>
</gene>
<evidence type="ECO:0000256" key="1">
    <source>
        <dbReference type="ARBA" id="ARBA00023015"/>
    </source>
</evidence>
<keyword evidence="3" id="KW-0804">Transcription</keyword>
<feature type="domain" description="HTH crp-type" evidence="5">
    <location>
        <begin position="146"/>
        <end position="212"/>
    </location>
</feature>
<dbReference type="Gene3D" id="2.60.120.10">
    <property type="entry name" value="Jelly Rolls"/>
    <property type="match status" value="1"/>
</dbReference>
<protein>
    <submittedName>
        <fullName evidence="6">CRP-like cAMP-binding protein</fullName>
    </submittedName>
</protein>
<dbReference type="InterPro" id="IPR014710">
    <property type="entry name" value="RmlC-like_jellyroll"/>
</dbReference>
<dbReference type="GO" id="GO:0003700">
    <property type="term" value="F:DNA-binding transcription factor activity"/>
    <property type="evidence" value="ECO:0007669"/>
    <property type="project" value="TreeGrafter"/>
</dbReference>
<keyword evidence="1" id="KW-0805">Transcription regulation</keyword>
<dbReference type="InterPro" id="IPR012318">
    <property type="entry name" value="HTH_CRP"/>
</dbReference>
<dbReference type="PANTHER" id="PTHR24567">
    <property type="entry name" value="CRP FAMILY TRANSCRIPTIONAL REGULATORY PROTEIN"/>
    <property type="match status" value="1"/>
</dbReference>
<dbReference type="CDD" id="cd00038">
    <property type="entry name" value="CAP_ED"/>
    <property type="match status" value="1"/>
</dbReference>
<dbReference type="SUPFAM" id="SSF51206">
    <property type="entry name" value="cAMP-binding domain-like"/>
    <property type="match status" value="1"/>
</dbReference>
<evidence type="ECO:0000256" key="2">
    <source>
        <dbReference type="ARBA" id="ARBA00023125"/>
    </source>
</evidence>
<feature type="domain" description="Cyclic nucleotide-binding" evidence="4">
    <location>
        <begin position="12"/>
        <end position="115"/>
    </location>
</feature>
<dbReference type="Gene3D" id="1.10.10.10">
    <property type="entry name" value="Winged helix-like DNA-binding domain superfamily/Winged helix DNA-binding domain"/>
    <property type="match status" value="1"/>
</dbReference>
<sequence length="238" mass="25697">MISNVPVSANRMLASLPPDVLTAVVDRARPDTMAQGRVFAQPGDVASQVHFVTSGAISLVTVLQDGDCVEAGMVGREGALGAHAVLTGLGAFTRAICQVDGTILTIDAAAFRLLIETRPDARIMVDRYVEGAANQAQQAIGCRAWHQIEHRFCRWLLTACDHAGKDRINLTQEFMAHMLGVNRSTVSAIAGKFKTEGLIRYSRGQIGVKDRPALEASACECLGAIRRRWDVMWGPDIA</sequence>
<dbReference type="AlphaFoldDB" id="A0A7W9FFQ2"/>
<evidence type="ECO:0000259" key="5">
    <source>
        <dbReference type="PROSITE" id="PS51063"/>
    </source>
</evidence>
<dbReference type="PROSITE" id="PS51063">
    <property type="entry name" value="HTH_CRP_2"/>
    <property type="match status" value="1"/>
</dbReference>
<dbReference type="Pfam" id="PF00027">
    <property type="entry name" value="cNMP_binding"/>
    <property type="match status" value="1"/>
</dbReference>
<dbReference type="EMBL" id="JACHOR010000006">
    <property type="protein sequence ID" value="MBB5747595.1"/>
    <property type="molecule type" value="Genomic_DNA"/>
</dbReference>
<dbReference type="Proteomes" id="UP000545037">
    <property type="component" value="Unassembled WGS sequence"/>
</dbReference>
<dbReference type="PANTHER" id="PTHR24567:SF74">
    <property type="entry name" value="HTH-TYPE TRANSCRIPTIONAL REGULATOR ARCR"/>
    <property type="match status" value="1"/>
</dbReference>
<dbReference type="RefSeq" id="WP_183214580.1">
    <property type="nucleotide sequence ID" value="NZ_JACHOR010000006.1"/>
</dbReference>
<comment type="caution">
    <text evidence="6">The sequence shown here is derived from an EMBL/GenBank/DDBJ whole genome shotgun (WGS) entry which is preliminary data.</text>
</comment>
<evidence type="ECO:0000256" key="3">
    <source>
        <dbReference type="ARBA" id="ARBA00023163"/>
    </source>
</evidence>
<keyword evidence="7" id="KW-1185">Reference proteome</keyword>
<proteinExistence type="predicted"/>
<dbReference type="GO" id="GO:0003677">
    <property type="term" value="F:DNA binding"/>
    <property type="evidence" value="ECO:0007669"/>
    <property type="project" value="UniProtKB-KW"/>
</dbReference>
<dbReference type="InterPro" id="IPR000595">
    <property type="entry name" value="cNMP-bd_dom"/>
</dbReference>
<dbReference type="InterPro" id="IPR050397">
    <property type="entry name" value="Env_Response_Regulators"/>
</dbReference>
<keyword evidence="2" id="KW-0238">DNA-binding</keyword>
<dbReference type="GO" id="GO:0005829">
    <property type="term" value="C:cytosol"/>
    <property type="evidence" value="ECO:0007669"/>
    <property type="project" value="TreeGrafter"/>
</dbReference>
<evidence type="ECO:0000259" key="4">
    <source>
        <dbReference type="PROSITE" id="PS50042"/>
    </source>
</evidence>
<dbReference type="SUPFAM" id="SSF46785">
    <property type="entry name" value="Winged helix' DNA-binding domain"/>
    <property type="match status" value="1"/>
</dbReference>
<reference evidence="6 7" key="1">
    <citation type="submission" date="2020-08" db="EMBL/GenBank/DDBJ databases">
        <title>Genomic Encyclopedia of Type Strains, Phase IV (KMG-IV): sequencing the most valuable type-strain genomes for metagenomic binning, comparative biology and taxonomic classification.</title>
        <authorList>
            <person name="Goeker M."/>
        </authorList>
    </citation>
    <scope>NUCLEOTIDE SEQUENCE [LARGE SCALE GENOMIC DNA]</scope>
    <source>
        <strain evidence="6 7">DSM 4737</strain>
    </source>
</reference>
<name>A0A7W9FFQ2_9CAUL</name>
<dbReference type="InterPro" id="IPR018490">
    <property type="entry name" value="cNMP-bd_dom_sf"/>
</dbReference>
<evidence type="ECO:0000313" key="6">
    <source>
        <dbReference type="EMBL" id="MBB5747595.1"/>
    </source>
</evidence>
<accession>A0A7W9FFQ2</accession>
<dbReference type="InterPro" id="IPR036388">
    <property type="entry name" value="WH-like_DNA-bd_sf"/>
</dbReference>
<dbReference type="InterPro" id="IPR036390">
    <property type="entry name" value="WH_DNA-bd_sf"/>
</dbReference>
<dbReference type="SMART" id="SM00100">
    <property type="entry name" value="cNMP"/>
    <property type="match status" value="1"/>
</dbReference>
<dbReference type="Pfam" id="PF13545">
    <property type="entry name" value="HTH_Crp_2"/>
    <property type="match status" value="1"/>
</dbReference>
<evidence type="ECO:0000313" key="7">
    <source>
        <dbReference type="Proteomes" id="UP000545037"/>
    </source>
</evidence>
<dbReference type="PROSITE" id="PS50042">
    <property type="entry name" value="CNMP_BINDING_3"/>
    <property type="match status" value="1"/>
</dbReference>